<accession>A0A1G6XVC2</accession>
<dbReference type="SUPFAM" id="SSF54593">
    <property type="entry name" value="Glyoxalase/Bleomycin resistance protein/Dihydroxybiphenyl dioxygenase"/>
    <property type="match status" value="1"/>
</dbReference>
<dbReference type="OrthoDB" id="9804907at2"/>
<dbReference type="Proteomes" id="UP000199072">
    <property type="component" value="Unassembled WGS sequence"/>
</dbReference>
<protein>
    <recommendedName>
        <fullName evidence="1">VOC domain-containing protein</fullName>
    </recommendedName>
</protein>
<organism evidence="2 3">
    <name type="scientific">Mucilaginibacter pineti</name>
    <dbReference type="NCBI Taxonomy" id="1391627"/>
    <lineage>
        <taxon>Bacteria</taxon>
        <taxon>Pseudomonadati</taxon>
        <taxon>Bacteroidota</taxon>
        <taxon>Sphingobacteriia</taxon>
        <taxon>Sphingobacteriales</taxon>
        <taxon>Sphingobacteriaceae</taxon>
        <taxon>Mucilaginibacter</taxon>
    </lineage>
</organism>
<sequence>MKLKYIPVFTDDMDALISFYSEKLGFTVAGKMAFIEGWEGTVLEADNLPDAAIVVTAGNTTNNKACIILSTDDCLADYHLYKSKGLFFCTAPRYLPAGMQAEFLDPAGNLFVLLEERNYNEL</sequence>
<dbReference type="AlphaFoldDB" id="A0A1G6XVC2"/>
<feature type="domain" description="VOC" evidence="1">
    <location>
        <begin position="2"/>
        <end position="116"/>
    </location>
</feature>
<reference evidence="2 3" key="1">
    <citation type="submission" date="2016-10" db="EMBL/GenBank/DDBJ databases">
        <authorList>
            <person name="de Groot N.N."/>
        </authorList>
    </citation>
    <scope>NUCLEOTIDE SEQUENCE [LARGE SCALE GENOMIC DNA]</scope>
    <source>
        <strain evidence="2 3">47C3B</strain>
    </source>
</reference>
<evidence type="ECO:0000313" key="3">
    <source>
        <dbReference type="Proteomes" id="UP000199072"/>
    </source>
</evidence>
<dbReference type="Gene3D" id="3.10.180.10">
    <property type="entry name" value="2,3-Dihydroxybiphenyl 1,2-Dioxygenase, domain 1"/>
    <property type="match status" value="1"/>
</dbReference>
<dbReference type="PANTHER" id="PTHR36437:SF2">
    <property type="entry name" value="GLYOXALASE_BLEOMYCIN RESISTANCE PROTEIN_DIOXYGENASE"/>
    <property type="match status" value="1"/>
</dbReference>
<dbReference type="Pfam" id="PF00903">
    <property type="entry name" value="Glyoxalase"/>
    <property type="match status" value="1"/>
</dbReference>
<proteinExistence type="predicted"/>
<dbReference type="InterPro" id="IPR004360">
    <property type="entry name" value="Glyas_Fos-R_dOase_dom"/>
</dbReference>
<dbReference type="InterPro" id="IPR029068">
    <property type="entry name" value="Glyas_Bleomycin-R_OHBP_Dase"/>
</dbReference>
<dbReference type="InterPro" id="IPR037523">
    <property type="entry name" value="VOC_core"/>
</dbReference>
<name>A0A1G6XVC2_9SPHI</name>
<evidence type="ECO:0000313" key="2">
    <source>
        <dbReference type="EMBL" id="SDD81962.1"/>
    </source>
</evidence>
<gene>
    <name evidence="2" type="ORF">SAMN05216464_102675</name>
</gene>
<dbReference type="PROSITE" id="PS51819">
    <property type="entry name" value="VOC"/>
    <property type="match status" value="1"/>
</dbReference>
<dbReference type="RefSeq" id="WP_091147126.1">
    <property type="nucleotide sequence ID" value="NZ_FNAI01000002.1"/>
</dbReference>
<dbReference type="EMBL" id="FNAI01000002">
    <property type="protein sequence ID" value="SDD81962.1"/>
    <property type="molecule type" value="Genomic_DNA"/>
</dbReference>
<keyword evidence="3" id="KW-1185">Reference proteome</keyword>
<evidence type="ECO:0000259" key="1">
    <source>
        <dbReference type="PROSITE" id="PS51819"/>
    </source>
</evidence>
<dbReference type="PANTHER" id="PTHR36437">
    <property type="entry name" value="GLYOXALASE/BLEOMYCIN RESISTANCE PROTEIN/DIOXYGENASE"/>
    <property type="match status" value="1"/>
</dbReference>
<dbReference type="STRING" id="1391627.SAMN05216464_102675"/>